<evidence type="ECO:0000259" key="2">
    <source>
        <dbReference type="PROSITE" id="PS50141"/>
    </source>
</evidence>
<dbReference type="GO" id="GO:0006382">
    <property type="term" value="P:adenosine to inosine editing"/>
    <property type="evidence" value="ECO:0007669"/>
    <property type="project" value="TreeGrafter"/>
</dbReference>
<dbReference type="GO" id="GO:0006396">
    <property type="term" value="P:RNA processing"/>
    <property type="evidence" value="ECO:0007669"/>
    <property type="project" value="InterPro"/>
</dbReference>
<evidence type="ECO:0000313" key="4">
    <source>
        <dbReference type="Proteomes" id="UP001187531"/>
    </source>
</evidence>
<name>A0AA88LFD6_ARTSF</name>
<dbReference type="PANTHER" id="PTHR10910:SF62">
    <property type="entry name" value="AT07585P-RELATED"/>
    <property type="match status" value="1"/>
</dbReference>
<feature type="non-terminal residue" evidence="3">
    <location>
        <position position="563"/>
    </location>
</feature>
<dbReference type="AlphaFoldDB" id="A0AA88LFD6"/>
<feature type="region of interest" description="Disordered" evidence="1">
    <location>
        <begin position="39"/>
        <end position="103"/>
    </location>
</feature>
<dbReference type="Proteomes" id="UP001187531">
    <property type="component" value="Unassembled WGS sequence"/>
</dbReference>
<comment type="caution">
    <text evidence="3">The sequence shown here is derived from an EMBL/GenBank/DDBJ whole genome shotgun (WGS) entry which is preliminary data.</text>
</comment>
<dbReference type="PROSITE" id="PS50141">
    <property type="entry name" value="A_DEAMIN_EDITASE"/>
    <property type="match status" value="2"/>
</dbReference>
<organism evidence="3 4">
    <name type="scientific">Artemia franciscana</name>
    <name type="common">Brine shrimp</name>
    <name type="synonym">Artemia sanfranciscana</name>
    <dbReference type="NCBI Taxonomy" id="6661"/>
    <lineage>
        <taxon>Eukaryota</taxon>
        <taxon>Metazoa</taxon>
        <taxon>Ecdysozoa</taxon>
        <taxon>Arthropoda</taxon>
        <taxon>Crustacea</taxon>
        <taxon>Branchiopoda</taxon>
        <taxon>Anostraca</taxon>
        <taxon>Artemiidae</taxon>
        <taxon>Artemia</taxon>
    </lineage>
</organism>
<dbReference type="PANTHER" id="PTHR10910">
    <property type="entry name" value="EUKARYOTE SPECIFIC DSRNA BINDING PROTEIN"/>
    <property type="match status" value="1"/>
</dbReference>
<feature type="region of interest" description="Disordered" evidence="1">
    <location>
        <begin position="256"/>
        <end position="276"/>
    </location>
</feature>
<reference evidence="3" key="1">
    <citation type="submission" date="2023-07" db="EMBL/GenBank/DDBJ databases">
        <title>Chromosome-level genome assembly of Artemia franciscana.</title>
        <authorList>
            <person name="Jo E."/>
        </authorList>
    </citation>
    <scope>NUCLEOTIDE SEQUENCE</scope>
    <source>
        <tissue evidence="3">Whole body</tissue>
    </source>
</reference>
<dbReference type="GO" id="GO:0003726">
    <property type="term" value="F:double-stranded RNA adenosine deaminase activity"/>
    <property type="evidence" value="ECO:0007669"/>
    <property type="project" value="TreeGrafter"/>
</dbReference>
<dbReference type="GO" id="GO:0003725">
    <property type="term" value="F:double-stranded RNA binding"/>
    <property type="evidence" value="ECO:0007669"/>
    <property type="project" value="TreeGrafter"/>
</dbReference>
<feature type="compositionally biased region" description="Polar residues" evidence="1">
    <location>
        <begin position="52"/>
        <end position="62"/>
    </location>
</feature>
<evidence type="ECO:0000313" key="3">
    <source>
        <dbReference type="EMBL" id="KAK2722561.1"/>
    </source>
</evidence>
<proteinExistence type="predicted"/>
<dbReference type="EMBL" id="JAVRJZ010000005">
    <property type="protein sequence ID" value="KAK2722561.1"/>
    <property type="molecule type" value="Genomic_DNA"/>
</dbReference>
<protein>
    <recommendedName>
        <fullName evidence="2">A to I editase domain-containing protein</fullName>
    </recommendedName>
</protein>
<keyword evidence="4" id="KW-1185">Reference proteome</keyword>
<evidence type="ECO:0000256" key="1">
    <source>
        <dbReference type="SAM" id="MobiDB-lite"/>
    </source>
</evidence>
<dbReference type="Pfam" id="PF02137">
    <property type="entry name" value="A_deamin"/>
    <property type="match status" value="2"/>
</dbReference>
<feature type="compositionally biased region" description="Basic and acidic residues" evidence="1">
    <location>
        <begin position="66"/>
        <end position="90"/>
    </location>
</feature>
<gene>
    <name evidence="3" type="ORF">QYM36_002935</name>
</gene>
<feature type="domain" description="A to I editase" evidence="2">
    <location>
        <begin position="360"/>
        <end position="427"/>
    </location>
</feature>
<dbReference type="GO" id="GO:0005730">
    <property type="term" value="C:nucleolus"/>
    <property type="evidence" value="ECO:0007669"/>
    <property type="project" value="TreeGrafter"/>
</dbReference>
<dbReference type="InterPro" id="IPR002466">
    <property type="entry name" value="A_deamin"/>
</dbReference>
<accession>A0AA88LFD6</accession>
<sequence>VLTAAWPLSIKRIRRDLKLILVPSNPVIEDRQERTIRKEQDRRIKAQRVKTESTGQSRSQDQSEQDNVKTRQRQDEESIQKKKRVQELQVRRRRKNEKNKDVLRFKPKDLDEFNDFFKTAEAKIEPEDMEQQDKLKRRRKNKFKRLKRRHIQTCYKVKNVPVIGRISPKESINNEEKRDHLNLVKETILSCTDKLSLVIVVGLQGALLSNFCSQMYFTSITIGKNKSMKHDLNRNDDRLLPYFFRNLMISSELQKPEIEPEDMEQQDKLKRRRKNELKRLKRRHIQTCYKKPEIEPEDMEQQDKLKRRRKNKLKRLKRRHIQTCYKVKNVPVIGRISPKESIYNEEKRDHLNLVKETIPSCTDKLSLVNVVGLQGALLSKFCSPMYFTSITMGKDKSIKHDLNRNDDRLLPYFFRNLMISSKLQKPEDMEQQYKLKRSRKNELKRLKRRHIQTCYKMYFTSITIGKDKSIKHDLNKNDDRLLPYFFRNLMISSKLQKPEDMEQQDKLKRRRKNELKRLKRRHIQTCYKVKNVPVIGRISSKESINNEEKRPFESCKRDNSLLL</sequence>
<feature type="domain" description="A to I editase" evidence="2">
    <location>
        <begin position="189"/>
        <end position="258"/>
    </location>
</feature>
<dbReference type="GO" id="GO:0008251">
    <property type="term" value="F:tRNA-specific adenosine deaminase activity"/>
    <property type="evidence" value="ECO:0007669"/>
    <property type="project" value="TreeGrafter"/>
</dbReference>
<dbReference type="GO" id="GO:0005737">
    <property type="term" value="C:cytoplasm"/>
    <property type="evidence" value="ECO:0007669"/>
    <property type="project" value="TreeGrafter"/>
</dbReference>